<feature type="domain" description="SnoaL-like" evidence="1">
    <location>
        <begin position="16"/>
        <end position="139"/>
    </location>
</feature>
<proteinExistence type="predicted"/>
<dbReference type="AlphaFoldDB" id="A0A6J6HKZ0"/>
<dbReference type="CDD" id="cd00531">
    <property type="entry name" value="NTF2_like"/>
    <property type="match status" value="1"/>
</dbReference>
<dbReference type="EMBL" id="CAEZUP010000053">
    <property type="protein sequence ID" value="CAB4613847.1"/>
    <property type="molecule type" value="Genomic_DNA"/>
</dbReference>
<gene>
    <name evidence="2" type="ORF">UFOPK1835_01266</name>
</gene>
<dbReference type="Gene3D" id="3.10.450.50">
    <property type="match status" value="1"/>
</dbReference>
<dbReference type="InterPro" id="IPR032710">
    <property type="entry name" value="NTF2-like_dom_sf"/>
</dbReference>
<dbReference type="Pfam" id="PF13577">
    <property type="entry name" value="SnoaL_4"/>
    <property type="match status" value="1"/>
</dbReference>
<accession>A0A6J6HKZ0</accession>
<dbReference type="InterPro" id="IPR037401">
    <property type="entry name" value="SnoaL-like"/>
</dbReference>
<reference evidence="2" key="1">
    <citation type="submission" date="2020-05" db="EMBL/GenBank/DDBJ databases">
        <authorList>
            <person name="Chiriac C."/>
            <person name="Salcher M."/>
            <person name="Ghai R."/>
            <person name="Kavagutti S V."/>
        </authorList>
    </citation>
    <scope>NUCLEOTIDE SEQUENCE</scope>
</reference>
<name>A0A6J6HKZ0_9ZZZZ</name>
<evidence type="ECO:0000313" key="2">
    <source>
        <dbReference type="EMBL" id="CAB4613847.1"/>
    </source>
</evidence>
<organism evidence="2">
    <name type="scientific">freshwater metagenome</name>
    <dbReference type="NCBI Taxonomy" id="449393"/>
    <lineage>
        <taxon>unclassified sequences</taxon>
        <taxon>metagenomes</taxon>
        <taxon>ecological metagenomes</taxon>
    </lineage>
</organism>
<dbReference type="SUPFAM" id="SSF54427">
    <property type="entry name" value="NTF2-like"/>
    <property type="match status" value="1"/>
</dbReference>
<evidence type="ECO:0000259" key="1">
    <source>
        <dbReference type="Pfam" id="PF13577"/>
    </source>
</evidence>
<protein>
    <submittedName>
        <fullName evidence="2">Unannotated protein</fullName>
    </submittedName>
</protein>
<sequence length="179" mass="20175">MTANTDSSGNLSTELRELLDKQSIHEVVLRYCRGIDRNDIELVRTCFHPDASDTHGSFEGTVDEFIAWAFHLLSRYDATMHLVANHLVAIRGDAAVAETYGIAHHRSADPDPRRNLRVGFRYLDRFERRGSGPWLIARRIATTEWVEAPVDGQHWPIPADSAVGTRDGADPLHHLLDEL</sequence>